<evidence type="ECO:0000259" key="2">
    <source>
        <dbReference type="Pfam" id="PF01345"/>
    </source>
</evidence>
<evidence type="ECO:0000313" key="4">
    <source>
        <dbReference type="Proteomes" id="UP000502415"/>
    </source>
</evidence>
<dbReference type="NCBIfam" id="TIGR01451">
    <property type="entry name" value="B_ant_repeat"/>
    <property type="match status" value="1"/>
</dbReference>
<dbReference type="Proteomes" id="UP000502415">
    <property type="component" value="Chromosome"/>
</dbReference>
<evidence type="ECO:0000256" key="1">
    <source>
        <dbReference type="SAM" id="SignalP"/>
    </source>
</evidence>
<dbReference type="RefSeq" id="WP_170204001.1">
    <property type="nucleotide sequence ID" value="NZ_CP051685.1"/>
</dbReference>
<dbReference type="InterPro" id="IPR001434">
    <property type="entry name" value="OmcB-like_DUF11"/>
</dbReference>
<protein>
    <submittedName>
        <fullName evidence="3">DUF11 domain-containing protein</fullName>
    </submittedName>
</protein>
<feature type="chain" id="PRO_5030615082" evidence="1">
    <location>
        <begin position="28"/>
        <end position="443"/>
    </location>
</feature>
<accession>A0A7Z2ZU04</accession>
<reference evidence="3 4" key="1">
    <citation type="submission" date="2020-04" db="EMBL/GenBank/DDBJ databases">
        <title>Genome sequencing of novel species.</title>
        <authorList>
            <person name="Heo J."/>
            <person name="Kim S.-J."/>
            <person name="Kim J.-S."/>
            <person name="Hong S.-B."/>
            <person name="Kwon S.-W."/>
        </authorList>
    </citation>
    <scope>NUCLEOTIDE SEQUENCE [LARGE SCALE GENOMIC DNA]</scope>
    <source>
        <strain evidence="3 4">GN2-R2</strain>
    </source>
</reference>
<dbReference type="EMBL" id="CP051685">
    <property type="protein sequence ID" value="QJE01914.1"/>
    <property type="molecule type" value="Genomic_DNA"/>
</dbReference>
<dbReference type="AlphaFoldDB" id="A0A7Z2ZU04"/>
<gene>
    <name evidence="3" type="ORF">HH212_19370</name>
</gene>
<keyword evidence="1" id="KW-0732">Signal</keyword>
<feature type="domain" description="DUF11" evidence="2">
    <location>
        <begin position="363"/>
        <end position="441"/>
    </location>
</feature>
<evidence type="ECO:0000313" key="3">
    <source>
        <dbReference type="EMBL" id="QJE01914.1"/>
    </source>
</evidence>
<name>A0A7Z2ZU04_9BURK</name>
<sequence>MKRSIAPRRALALAIGLACAHGMQAHAATAAGTSITNQASATYVDSTLTARSATSNTVVTVVQQVASVSLSAGSAKSAAAGAQVTYAHTITNNGNGADTFTLAATNSGAFSMTSVVFYADANGDGVADNATPITATGSIAPGAVFHVVAVATLPAGATAGAANSLVVTATSTFNAGVNASATDTTTVGNGATIDITANSAGAGAPGAGPGVEASAVVTNTVSAGATTRFTLYLNNGGAAADTFALQASTDAAFGALTLPSGWSVVFKDAAGSVITSATVAAGANVAVYADVVVPAGATPATTDLYFRALSPTSNASDRIHDAVTVVAASAQLALAKTQALDANCDGVADTAFSAANISAGAIPGACIRYEITATNGGSGNVSAIVISDNIPANTTYHIATPAATTVGIVTAPAAGNTGAVQATVGVLTPGQSAKMSFGVRINP</sequence>
<organism evidence="3 4">
    <name type="scientific">Massilia forsythiae</name>
    <dbReference type="NCBI Taxonomy" id="2728020"/>
    <lineage>
        <taxon>Bacteria</taxon>
        <taxon>Pseudomonadati</taxon>
        <taxon>Pseudomonadota</taxon>
        <taxon>Betaproteobacteria</taxon>
        <taxon>Burkholderiales</taxon>
        <taxon>Oxalobacteraceae</taxon>
        <taxon>Telluria group</taxon>
        <taxon>Massilia</taxon>
    </lineage>
</organism>
<proteinExistence type="predicted"/>
<feature type="signal peptide" evidence="1">
    <location>
        <begin position="1"/>
        <end position="27"/>
    </location>
</feature>
<keyword evidence="4" id="KW-1185">Reference proteome</keyword>
<dbReference type="Pfam" id="PF01345">
    <property type="entry name" value="DUF11"/>
    <property type="match status" value="1"/>
</dbReference>
<dbReference type="KEGG" id="mfy:HH212_19370"/>
<dbReference type="InterPro" id="IPR047589">
    <property type="entry name" value="DUF11_rpt"/>
</dbReference>